<evidence type="ECO:0000256" key="2">
    <source>
        <dbReference type="ARBA" id="ARBA00010676"/>
    </source>
</evidence>
<keyword evidence="3" id="KW-0479">Metal-binding</keyword>
<dbReference type="InterPro" id="IPR028460">
    <property type="entry name" value="Tbh/DBH"/>
</dbReference>
<feature type="signal peptide" evidence="13">
    <location>
        <begin position="1"/>
        <end position="24"/>
    </location>
</feature>
<evidence type="ECO:0000256" key="9">
    <source>
        <dbReference type="ARBA" id="ARBA00023180"/>
    </source>
</evidence>
<accession>A0A7E4VLN4</accession>
<dbReference type="Pfam" id="PF03712">
    <property type="entry name" value="Cu2_monoox_C"/>
    <property type="match status" value="1"/>
</dbReference>
<evidence type="ECO:0000256" key="3">
    <source>
        <dbReference type="ARBA" id="ARBA00022723"/>
    </source>
</evidence>
<dbReference type="Gene3D" id="2.60.120.230">
    <property type="match status" value="1"/>
</dbReference>
<evidence type="ECO:0000313" key="16">
    <source>
        <dbReference type="Proteomes" id="UP000492821"/>
    </source>
</evidence>
<evidence type="ECO:0000256" key="13">
    <source>
        <dbReference type="SAM" id="SignalP"/>
    </source>
</evidence>
<evidence type="ECO:0000256" key="8">
    <source>
        <dbReference type="ARBA" id="ARBA00023157"/>
    </source>
</evidence>
<evidence type="ECO:0000256" key="1">
    <source>
        <dbReference type="ARBA" id="ARBA00001973"/>
    </source>
</evidence>
<dbReference type="WBParaSite" id="Pan_g22628.t1">
    <property type="protein sequence ID" value="Pan_g22628.t1"/>
    <property type="gene ID" value="Pan_g22628"/>
</dbReference>
<name>A0A7E4VLN4_PANRE</name>
<evidence type="ECO:0000256" key="4">
    <source>
        <dbReference type="ARBA" id="ARBA00022979"/>
    </source>
</evidence>
<evidence type="ECO:0000256" key="12">
    <source>
        <dbReference type="ARBA" id="ARBA00082985"/>
    </source>
</evidence>
<evidence type="ECO:0000256" key="10">
    <source>
        <dbReference type="ARBA" id="ARBA00051646"/>
    </source>
</evidence>
<dbReference type="InterPro" id="IPR000945">
    <property type="entry name" value="DBH-like"/>
</dbReference>
<dbReference type="PANTHER" id="PTHR10157:SF23">
    <property type="entry name" value="MOXD1 HOMOLOG 1"/>
    <property type="match status" value="1"/>
</dbReference>
<dbReference type="GO" id="GO:0030667">
    <property type="term" value="C:secretory granule membrane"/>
    <property type="evidence" value="ECO:0007669"/>
    <property type="project" value="TreeGrafter"/>
</dbReference>
<dbReference type="SUPFAM" id="SSF49742">
    <property type="entry name" value="PHM/PNGase F"/>
    <property type="match status" value="2"/>
</dbReference>
<dbReference type="GO" id="GO:0005615">
    <property type="term" value="C:extracellular space"/>
    <property type="evidence" value="ECO:0007669"/>
    <property type="project" value="TreeGrafter"/>
</dbReference>
<sequence>MMTGKRFVAVFVLLLGAILGFGAAKFVEDASQMQVKLGKLDFHLDWDPDFDQQVVNFAVDFEKPLEASRWLLIGFSDHGFIPKTDFCLYQNGRLLDGYIDNAWNLMFEIHQDCHLILDDMAGAGKIVFQRKFVTCDIRDYAMEVGTTQFLFATGTGNDRNLNLSTVDHLFRYNQLLQYPVERPKIDEAARTLEITAIDAHVPAQETTYWCAIVKLDNSIQERKHHIIQLEPIITKGNEHIVHHMEVYHCVYETDAAEEYNGNCNADDKPKMAHMCSKVIAAWAMGADTLYYPIEAGMPFGGKGFRPLVMVEIHYNNPKKIAGIIDNSGFRFTYTPNLRPFDAGIMELGLIYSDANSIPPRQTDFAISGYCVADCTSKLPPSGIKIFGSQLHAHLTGRKLWTSHYRDGVKIGEINRDNHFSPHWQHIQVLQKQAYVLPGDTLVTTCVYDTRDQNEFVFGGYEIRNEMCVNYVYYYPASEVEVCKSAVANRTLTNWFKYKGIAKTSKLAISEKYAKLAAAGWSDEDTLDLKELYSSAPLNMACLNHGGDLFKGHPTGWQKVARPETFAGVYGKERADYECPSMND</sequence>
<dbReference type="InterPro" id="IPR024548">
    <property type="entry name" value="Cu2_monoox_C"/>
</dbReference>
<keyword evidence="8" id="KW-1015">Disulfide bond</keyword>
<evidence type="ECO:0000256" key="7">
    <source>
        <dbReference type="ARBA" id="ARBA00023033"/>
    </source>
</evidence>
<evidence type="ECO:0000313" key="17">
    <source>
        <dbReference type="WBParaSite" id="Pan_g22628.t1"/>
    </source>
</evidence>
<dbReference type="InterPro" id="IPR014784">
    <property type="entry name" value="Cu2_ascorb_mOase-like_C"/>
</dbReference>
<feature type="domain" description="Copper type II ascorbate-dependent monooxygenase N-terminal" evidence="14">
    <location>
        <begin position="193"/>
        <end position="320"/>
    </location>
</feature>
<dbReference type="Pfam" id="PF01082">
    <property type="entry name" value="Cu2_monooxygen"/>
    <property type="match status" value="1"/>
</dbReference>
<dbReference type="FunFam" id="2.60.120.230:FF:000001">
    <property type="entry name" value="Monooxygenase, DBH-like 1"/>
    <property type="match status" value="1"/>
</dbReference>
<dbReference type="GO" id="GO:0042420">
    <property type="term" value="P:dopamine catabolic process"/>
    <property type="evidence" value="ECO:0007669"/>
    <property type="project" value="TreeGrafter"/>
</dbReference>
<dbReference type="PRINTS" id="PR00767">
    <property type="entry name" value="DBMONOXGNASE"/>
</dbReference>
<dbReference type="PANTHER" id="PTHR10157">
    <property type="entry name" value="DOPAMINE BETA HYDROXYLASE RELATED"/>
    <property type="match status" value="1"/>
</dbReference>
<dbReference type="InterPro" id="IPR008977">
    <property type="entry name" value="PHM/PNGase_F_dom_sf"/>
</dbReference>
<dbReference type="CDD" id="cd09631">
    <property type="entry name" value="DOMON_DOH"/>
    <property type="match status" value="1"/>
</dbReference>
<dbReference type="InterPro" id="IPR036939">
    <property type="entry name" value="Cu2_ascorb_mOase_N_sf"/>
</dbReference>
<evidence type="ECO:0000256" key="11">
    <source>
        <dbReference type="ARBA" id="ARBA00074505"/>
    </source>
</evidence>
<keyword evidence="9" id="KW-0325">Glycoprotein</keyword>
<dbReference type="GO" id="GO:0006589">
    <property type="term" value="P:octopamine biosynthetic process"/>
    <property type="evidence" value="ECO:0007669"/>
    <property type="project" value="TreeGrafter"/>
</dbReference>
<keyword evidence="6" id="KW-0186">Copper</keyword>
<comment type="cofactor">
    <cofactor evidence="1">
        <name>Cu(2+)</name>
        <dbReference type="ChEBI" id="CHEBI:29036"/>
    </cofactor>
</comment>
<organism evidence="16 17">
    <name type="scientific">Panagrellus redivivus</name>
    <name type="common">Microworm</name>
    <dbReference type="NCBI Taxonomy" id="6233"/>
    <lineage>
        <taxon>Eukaryota</taxon>
        <taxon>Metazoa</taxon>
        <taxon>Ecdysozoa</taxon>
        <taxon>Nematoda</taxon>
        <taxon>Chromadorea</taxon>
        <taxon>Rhabditida</taxon>
        <taxon>Tylenchina</taxon>
        <taxon>Panagrolaimomorpha</taxon>
        <taxon>Panagrolaimoidea</taxon>
        <taxon>Panagrolaimidae</taxon>
        <taxon>Panagrellus</taxon>
    </lineage>
</organism>
<keyword evidence="5" id="KW-0560">Oxidoreductase</keyword>
<dbReference type="GO" id="GO:0042421">
    <property type="term" value="P:norepinephrine biosynthetic process"/>
    <property type="evidence" value="ECO:0007669"/>
    <property type="project" value="TreeGrafter"/>
</dbReference>
<dbReference type="AlphaFoldDB" id="A0A7E4VLN4"/>
<dbReference type="GO" id="GO:0005507">
    <property type="term" value="F:copper ion binding"/>
    <property type="evidence" value="ECO:0007669"/>
    <property type="project" value="InterPro"/>
</dbReference>
<dbReference type="Gene3D" id="2.60.120.310">
    <property type="entry name" value="Copper type II, ascorbate-dependent monooxygenase, N-terminal domain"/>
    <property type="match status" value="1"/>
</dbReference>
<evidence type="ECO:0000256" key="6">
    <source>
        <dbReference type="ARBA" id="ARBA00023008"/>
    </source>
</evidence>
<evidence type="ECO:0000256" key="5">
    <source>
        <dbReference type="ARBA" id="ARBA00023002"/>
    </source>
</evidence>
<keyword evidence="16" id="KW-1185">Reference proteome</keyword>
<dbReference type="GO" id="GO:0004500">
    <property type="term" value="F:dopamine beta-monooxygenase activity"/>
    <property type="evidence" value="ECO:0007669"/>
    <property type="project" value="InterPro"/>
</dbReference>
<dbReference type="InterPro" id="IPR045266">
    <property type="entry name" value="DOH_DOMON"/>
</dbReference>
<comment type="similarity">
    <text evidence="2">Belongs to the copper type II ascorbate-dependent monooxygenase family.</text>
</comment>
<reference evidence="16" key="1">
    <citation type="journal article" date="2013" name="Genetics">
        <title>The draft genome and transcriptome of Panagrellus redivivus are shaped by the harsh demands of a free-living lifestyle.</title>
        <authorList>
            <person name="Srinivasan J."/>
            <person name="Dillman A.R."/>
            <person name="Macchietto M.G."/>
            <person name="Heikkinen L."/>
            <person name="Lakso M."/>
            <person name="Fracchia K.M."/>
            <person name="Antoshechkin I."/>
            <person name="Mortazavi A."/>
            <person name="Wong G."/>
            <person name="Sternberg P.W."/>
        </authorList>
    </citation>
    <scope>NUCLEOTIDE SEQUENCE [LARGE SCALE GENOMIC DNA]</scope>
    <source>
        <strain evidence="16">MT8872</strain>
    </source>
</reference>
<dbReference type="InterPro" id="IPR000323">
    <property type="entry name" value="Cu2_ascorb_mOase_N"/>
</dbReference>
<evidence type="ECO:0000259" key="15">
    <source>
        <dbReference type="Pfam" id="PF03712"/>
    </source>
</evidence>
<keyword evidence="4" id="KW-0530">Neurotransmitter biosynthesis</keyword>
<reference evidence="17" key="2">
    <citation type="submission" date="2020-10" db="UniProtKB">
        <authorList>
            <consortium name="WormBaseParasite"/>
        </authorList>
    </citation>
    <scope>IDENTIFICATION</scope>
</reference>
<dbReference type="FunFam" id="2.60.120.310:FF:000004">
    <property type="entry name" value="DBH-like monooxygenase protein 1"/>
    <property type="match status" value="1"/>
</dbReference>
<dbReference type="Proteomes" id="UP000492821">
    <property type="component" value="Unassembled WGS sequence"/>
</dbReference>
<feature type="domain" description="Copper type II ascorbate-dependent monooxygenase C-terminal" evidence="15">
    <location>
        <begin position="340"/>
        <end position="493"/>
    </location>
</feature>
<keyword evidence="13" id="KW-0732">Signal</keyword>
<proteinExistence type="inferred from homology"/>
<keyword evidence="7" id="KW-0503">Monooxygenase</keyword>
<comment type="catalytic activity">
    <reaction evidence="10">
        <text>tyramine + L-ascorbate + O2 = (R)-octopamine + L-dehydroascorbate + H2O</text>
        <dbReference type="Rhea" id="RHEA:57132"/>
        <dbReference type="ChEBI" id="CHEBI:15377"/>
        <dbReference type="ChEBI" id="CHEBI:15379"/>
        <dbReference type="ChEBI" id="CHEBI:38290"/>
        <dbReference type="ChEBI" id="CHEBI:58539"/>
        <dbReference type="ChEBI" id="CHEBI:141486"/>
        <dbReference type="ChEBI" id="CHEBI:327995"/>
    </reaction>
    <physiologicalReaction direction="left-to-right" evidence="10">
        <dbReference type="Rhea" id="RHEA:57133"/>
    </physiologicalReaction>
</comment>
<feature type="chain" id="PRO_5028992501" description="Tyramine beta-hydroxylase" evidence="13">
    <location>
        <begin position="25"/>
        <end position="583"/>
    </location>
</feature>
<evidence type="ECO:0000259" key="14">
    <source>
        <dbReference type="Pfam" id="PF01082"/>
    </source>
</evidence>
<protein>
    <recommendedName>
        <fullName evidence="11">Tyramine beta-hydroxylase</fullName>
    </recommendedName>
    <alternativeName>
        <fullName evidence="12">Tyramine beta-monooxygenase</fullName>
    </alternativeName>
</protein>